<dbReference type="Gene3D" id="3.40.50.720">
    <property type="entry name" value="NAD(P)-binding Rossmann-like Domain"/>
    <property type="match status" value="1"/>
</dbReference>
<dbReference type="PANTHER" id="PTHR24321">
    <property type="entry name" value="DEHYDROGENASES, SHORT CHAIN"/>
    <property type="match status" value="1"/>
</dbReference>
<accession>A0A930UXW5</accession>
<evidence type="ECO:0000313" key="4">
    <source>
        <dbReference type="Proteomes" id="UP000656804"/>
    </source>
</evidence>
<dbReference type="NCBIfam" id="NF005395">
    <property type="entry name" value="PRK06940.1"/>
    <property type="match status" value="1"/>
</dbReference>
<comment type="similarity">
    <text evidence="1">Belongs to the short-chain dehydrogenases/reductases (SDR) family.</text>
</comment>
<proteinExistence type="inferred from homology"/>
<sequence length="280" mass="28243">MTDCAPGPLARARDAAVVVGVGEMGLAIARRIGRGRRLLIADRSASILERGAAELGNAGYDVTPLAVDVADASSVYALAAACADLGAVVALVHTAGVSPVHASVEQILVVDVLGTALVLDAFEPVMRGGGAAVVIASVAASIFPQPTEDLRRHLALAPTGELLSHPGLEAATLGREEAYALAKQANIARVAARSLDWGRRGTRLNAVSPGVIATALGRAELEGPSGAIMRTMIEASGTGRIGTADDVAAACDFLLGDDASFVTGTNLLVDGGVSAAWHSG</sequence>
<organism evidence="3 4">
    <name type="scientific">Nocardioides acrostichi</name>
    <dbReference type="NCBI Taxonomy" id="2784339"/>
    <lineage>
        <taxon>Bacteria</taxon>
        <taxon>Bacillati</taxon>
        <taxon>Actinomycetota</taxon>
        <taxon>Actinomycetes</taxon>
        <taxon>Propionibacteriales</taxon>
        <taxon>Nocardioidaceae</taxon>
        <taxon>Nocardioides</taxon>
    </lineage>
</organism>
<keyword evidence="2" id="KW-0560">Oxidoreductase</keyword>
<name>A0A930UXW5_9ACTN</name>
<dbReference type="Pfam" id="PF13561">
    <property type="entry name" value="adh_short_C2"/>
    <property type="match status" value="1"/>
</dbReference>
<evidence type="ECO:0000313" key="3">
    <source>
        <dbReference type="EMBL" id="MBF4162131.1"/>
    </source>
</evidence>
<dbReference type="InterPro" id="IPR036291">
    <property type="entry name" value="NAD(P)-bd_dom_sf"/>
</dbReference>
<evidence type="ECO:0000256" key="1">
    <source>
        <dbReference type="ARBA" id="ARBA00006484"/>
    </source>
</evidence>
<evidence type="ECO:0000256" key="2">
    <source>
        <dbReference type="ARBA" id="ARBA00023002"/>
    </source>
</evidence>
<reference evidence="3" key="1">
    <citation type="submission" date="2020-11" db="EMBL/GenBank/DDBJ databases">
        <title>Nocardioides sp. CBS4Y-1, whole genome shotgun sequence.</title>
        <authorList>
            <person name="Tuo L."/>
        </authorList>
    </citation>
    <scope>NUCLEOTIDE SEQUENCE</scope>
    <source>
        <strain evidence="3">CBS4Y-1</strain>
    </source>
</reference>
<dbReference type="EMBL" id="JADIVZ010000004">
    <property type="protein sequence ID" value="MBF4162131.1"/>
    <property type="molecule type" value="Genomic_DNA"/>
</dbReference>
<dbReference type="PRINTS" id="PR00081">
    <property type="entry name" value="GDHRDH"/>
</dbReference>
<protein>
    <submittedName>
        <fullName evidence="3">SDR family oxidoreductase</fullName>
    </submittedName>
</protein>
<dbReference type="GO" id="GO:0016491">
    <property type="term" value="F:oxidoreductase activity"/>
    <property type="evidence" value="ECO:0007669"/>
    <property type="project" value="UniProtKB-KW"/>
</dbReference>
<keyword evidence="4" id="KW-1185">Reference proteome</keyword>
<dbReference type="SUPFAM" id="SSF51735">
    <property type="entry name" value="NAD(P)-binding Rossmann-fold domains"/>
    <property type="match status" value="1"/>
</dbReference>
<gene>
    <name evidence="3" type="ORF">ISG29_10540</name>
</gene>
<dbReference type="InterPro" id="IPR002347">
    <property type="entry name" value="SDR_fam"/>
</dbReference>
<comment type="caution">
    <text evidence="3">The sequence shown here is derived from an EMBL/GenBank/DDBJ whole genome shotgun (WGS) entry which is preliminary data.</text>
</comment>
<dbReference type="PANTHER" id="PTHR24321:SF8">
    <property type="entry name" value="ESTRADIOL 17-BETA-DEHYDROGENASE 8-RELATED"/>
    <property type="match status" value="1"/>
</dbReference>
<dbReference type="Pfam" id="PF00106">
    <property type="entry name" value="adh_short"/>
    <property type="match status" value="1"/>
</dbReference>
<dbReference type="RefSeq" id="WP_194503384.1">
    <property type="nucleotide sequence ID" value="NZ_JADIVZ010000004.1"/>
</dbReference>
<dbReference type="Proteomes" id="UP000656804">
    <property type="component" value="Unassembled WGS sequence"/>
</dbReference>
<dbReference type="AlphaFoldDB" id="A0A930UXW5"/>